<dbReference type="AlphaFoldDB" id="A0A8U0R2P1"/>
<proteinExistence type="predicted"/>
<accession>A0A8U0R2P1</accession>
<organism evidence="1 2">
    <name type="scientific">Salvelinus namaycush</name>
    <name type="common">Lake trout</name>
    <name type="synonym">Salmo namaycush</name>
    <dbReference type="NCBI Taxonomy" id="8040"/>
    <lineage>
        <taxon>Eukaryota</taxon>
        <taxon>Metazoa</taxon>
        <taxon>Chordata</taxon>
        <taxon>Craniata</taxon>
        <taxon>Vertebrata</taxon>
        <taxon>Euteleostomi</taxon>
        <taxon>Actinopterygii</taxon>
        <taxon>Neopterygii</taxon>
        <taxon>Teleostei</taxon>
        <taxon>Protacanthopterygii</taxon>
        <taxon>Salmoniformes</taxon>
        <taxon>Salmonidae</taxon>
        <taxon>Salmoninae</taxon>
        <taxon>Salvelinus</taxon>
    </lineage>
</organism>
<dbReference type="GeneID" id="120051246"/>
<evidence type="ECO:0000313" key="1">
    <source>
        <dbReference type="Proteomes" id="UP000808372"/>
    </source>
</evidence>
<name>A0A8U0R2P1_SALNM</name>
<evidence type="ECO:0000313" key="2">
    <source>
        <dbReference type="RefSeq" id="XP_038853935.1"/>
    </source>
</evidence>
<protein>
    <submittedName>
        <fullName evidence="2">Uncharacterized protein LOC120051246</fullName>
    </submittedName>
</protein>
<reference evidence="2" key="1">
    <citation type="submission" date="2025-08" db="UniProtKB">
        <authorList>
            <consortium name="RefSeq"/>
        </authorList>
    </citation>
    <scope>IDENTIFICATION</scope>
    <source>
        <tissue evidence="2">White muscle</tissue>
    </source>
</reference>
<dbReference type="Proteomes" id="UP000808372">
    <property type="component" value="Chromosome 7"/>
</dbReference>
<dbReference type="RefSeq" id="XP_038853935.1">
    <property type="nucleotide sequence ID" value="XM_038998007.1"/>
</dbReference>
<keyword evidence="1" id="KW-1185">Reference proteome</keyword>
<dbReference type="KEGG" id="snh:120051246"/>
<sequence length="204" mass="22051">MAAAGLKRDLNEWDESAMLQTESGTCKTRLNAAASEVRHPTNLPARPHPLLPDLSTAFDTMSHQIFLSTLSGLGISGYALLEAAPIRSRQASLRAWQISQLGCRPTTPSQERAALPPGEGLPSPSWLTTTVSPSQSAKNFGVALDNTLSFSANIKAVAHSCRFMLYNIPSVRPHTLVRIQAHCWLGSQFVPSNPCNLPRTLQPA</sequence>
<gene>
    <name evidence="2" type="primary">LOC120051246</name>
</gene>